<evidence type="ECO:0000259" key="3">
    <source>
        <dbReference type="PROSITE" id="PS50151"/>
    </source>
</evidence>
<evidence type="ECO:0000259" key="4">
    <source>
        <dbReference type="PROSITE" id="PS51658"/>
    </source>
</evidence>
<feature type="domain" description="BFN" evidence="4">
    <location>
        <begin position="1"/>
        <end position="132"/>
    </location>
</feature>
<sequence>MIEVSVKGIFLTQTQASGIILKEQKGNRTLPIVIGEYEAQSIAMALENIKPARPITHDLALNLLEALSASIEKVVITDLKDNTYYAEIHLRKNGAEEILVDARPSDAIALAVRLGISIFVEEAVMDQAAYVSDEKESESGTNFLFQSDSDELDKLKEQLKKAVENEEYEKAAEIRDKIKKLESSS</sequence>
<evidence type="ECO:0000256" key="1">
    <source>
        <dbReference type="ARBA" id="ARBA00023236"/>
    </source>
</evidence>
<accession>A0A7V4WWH3</accession>
<proteinExistence type="predicted"/>
<feature type="coiled-coil region" evidence="2">
    <location>
        <begin position="145"/>
        <end position="176"/>
    </location>
</feature>
<dbReference type="GO" id="GO:0009432">
    <property type="term" value="P:SOS response"/>
    <property type="evidence" value="ECO:0007669"/>
    <property type="project" value="UniProtKB-KW"/>
</dbReference>
<dbReference type="AlphaFoldDB" id="A0A7V4WWH3"/>
<protein>
    <recommendedName>
        <fullName evidence="6">Bifunctional nuclease family protein</fullName>
    </recommendedName>
</protein>
<dbReference type="InterPro" id="IPR003729">
    <property type="entry name" value="Bi_nuclease_dom"/>
</dbReference>
<dbReference type="Proteomes" id="UP000885779">
    <property type="component" value="Unassembled WGS sequence"/>
</dbReference>
<dbReference type="PROSITE" id="PS50151">
    <property type="entry name" value="UVR"/>
    <property type="match status" value="1"/>
</dbReference>
<keyword evidence="2" id="KW-0175">Coiled coil</keyword>
<dbReference type="SUPFAM" id="SSF103256">
    <property type="entry name" value="Hypothetical protein TM0160"/>
    <property type="match status" value="1"/>
</dbReference>
<dbReference type="Pfam" id="PF02577">
    <property type="entry name" value="BFN_dom"/>
    <property type="match status" value="1"/>
</dbReference>
<evidence type="ECO:0008006" key="6">
    <source>
        <dbReference type="Google" id="ProtNLM"/>
    </source>
</evidence>
<dbReference type="GO" id="GO:0004518">
    <property type="term" value="F:nuclease activity"/>
    <property type="evidence" value="ECO:0007669"/>
    <property type="project" value="InterPro"/>
</dbReference>
<dbReference type="Gene3D" id="4.10.860.10">
    <property type="entry name" value="UVR domain"/>
    <property type="match status" value="1"/>
</dbReference>
<dbReference type="InterPro" id="IPR036876">
    <property type="entry name" value="UVR_dom_sf"/>
</dbReference>
<organism evidence="5">
    <name type="scientific">Caldithrix abyssi</name>
    <dbReference type="NCBI Taxonomy" id="187145"/>
    <lineage>
        <taxon>Bacteria</taxon>
        <taxon>Pseudomonadati</taxon>
        <taxon>Calditrichota</taxon>
        <taxon>Calditrichia</taxon>
        <taxon>Calditrichales</taxon>
        <taxon>Calditrichaceae</taxon>
        <taxon>Caldithrix</taxon>
    </lineage>
</organism>
<dbReference type="InterPro" id="IPR036104">
    <property type="entry name" value="BFN_sf"/>
</dbReference>
<evidence type="ECO:0000256" key="2">
    <source>
        <dbReference type="SAM" id="Coils"/>
    </source>
</evidence>
<gene>
    <name evidence="5" type="ORF">ENK44_17005</name>
</gene>
<reference evidence="5" key="1">
    <citation type="journal article" date="2020" name="mSystems">
        <title>Genome- and Community-Level Interaction Insights into Carbon Utilization and Element Cycling Functions of Hydrothermarchaeota in Hydrothermal Sediment.</title>
        <authorList>
            <person name="Zhou Z."/>
            <person name="Liu Y."/>
            <person name="Xu W."/>
            <person name="Pan J."/>
            <person name="Luo Z.H."/>
            <person name="Li M."/>
        </authorList>
    </citation>
    <scope>NUCLEOTIDE SEQUENCE [LARGE SCALE GENOMIC DNA]</scope>
    <source>
        <strain evidence="5">HyVt-577</strain>
    </source>
</reference>
<comment type="caution">
    <text evidence="5">The sequence shown here is derived from an EMBL/GenBank/DDBJ whole genome shotgun (WGS) entry which is preliminary data.</text>
</comment>
<feature type="domain" description="UVR" evidence="3">
    <location>
        <begin position="149"/>
        <end position="184"/>
    </location>
</feature>
<dbReference type="SUPFAM" id="SSF46600">
    <property type="entry name" value="C-terminal UvrC-binding domain of UvrB"/>
    <property type="match status" value="1"/>
</dbReference>
<dbReference type="PANTHER" id="PTHR15160:SF1">
    <property type="entry name" value="VON HIPPEL-LINDAU DISEASE TUMOR SUPPRESSOR"/>
    <property type="match status" value="1"/>
</dbReference>
<dbReference type="PROSITE" id="PS51658">
    <property type="entry name" value="BFN"/>
    <property type="match status" value="1"/>
</dbReference>
<keyword evidence="1" id="KW-0742">SOS response</keyword>
<dbReference type="EMBL" id="DRQG01000157">
    <property type="protein sequence ID" value="HGY57409.1"/>
    <property type="molecule type" value="Genomic_DNA"/>
</dbReference>
<name>A0A7V4WWH3_CALAY</name>
<dbReference type="InterPro" id="IPR001943">
    <property type="entry name" value="UVR_dom"/>
</dbReference>
<dbReference type="Gene3D" id="3.10.690.10">
    <property type="entry name" value="Bifunctional nuclease domain"/>
    <property type="match status" value="1"/>
</dbReference>
<evidence type="ECO:0000313" key="5">
    <source>
        <dbReference type="EMBL" id="HGY57409.1"/>
    </source>
</evidence>
<keyword evidence="1" id="KW-0227">DNA damage</keyword>
<dbReference type="Pfam" id="PF02151">
    <property type="entry name" value="UVR"/>
    <property type="match status" value="1"/>
</dbReference>
<dbReference type="PANTHER" id="PTHR15160">
    <property type="entry name" value="VON HIPPEL-LINDAU PROTEIN"/>
    <property type="match status" value="1"/>
</dbReference>